<accession>A0ABN2IN99</accession>
<evidence type="ECO:0000259" key="2">
    <source>
        <dbReference type="PROSITE" id="PS50943"/>
    </source>
</evidence>
<dbReference type="Proteomes" id="UP001499947">
    <property type="component" value="Unassembled WGS sequence"/>
</dbReference>
<comment type="caution">
    <text evidence="3">The sequence shown here is derived from an EMBL/GenBank/DDBJ whole genome shotgun (WGS) entry which is preliminary data.</text>
</comment>
<dbReference type="EMBL" id="BAAALR010000063">
    <property type="protein sequence ID" value="GAA1708265.1"/>
    <property type="molecule type" value="Genomic_DNA"/>
</dbReference>
<evidence type="ECO:0000313" key="3">
    <source>
        <dbReference type="EMBL" id="GAA1708265.1"/>
    </source>
</evidence>
<dbReference type="Gene3D" id="1.10.260.40">
    <property type="entry name" value="lambda repressor-like DNA-binding domains"/>
    <property type="match status" value="3"/>
</dbReference>
<dbReference type="Pfam" id="PF01381">
    <property type="entry name" value="HTH_3"/>
    <property type="match status" value="1"/>
</dbReference>
<dbReference type="InterPro" id="IPR010982">
    <property type="entry name" value="Lambda_DNA-bd_dom_sf"/>
</dbReference>
<proteinExistence type="predicted"/>
<name>A0ABN2IN99_9ACTN</name>
<keyword evidence="4" id="KW-1185">Reference proteome</keyword>
<feature type="region of interest" description="Disordered" evidence="1">
    <location>
        <begin position="142"/>
        <end position="163"/>
    </location>
</feature>
<dbReference type="CDD" id="cd00093">
    <property type="entry name" value="HTH_XRE"/>
    <property type="match status" value="1"/>
</dbReference>
<evidence type="ECO:0000256" key="1">
    <source>
        <dbReference type="SAM" id="MobiDB-lite"/>
    </source>
</evidence>
<sequence>MPARHFDRGRLRTVRRAAELSQSDVAAGVGVATSSVAGWEADNPTTPDPEKLPALARVLGRDLDDLFPRTGLPDLADLRCDAGLYQYETSAILGTKSAGPVRGAERGERRLKERYVSPLAAAYGVSEEELLRAQERSIAKTQELPDAGQSGESQADADRPPGSLSEKITLLLERSFPGQQQPPSDAEIAEAVNIHAGAEVTSEEDVRNLRTGQQEDAAPLVREGLAAFFGVSPMYFQPDDAVAQQVYEGLRLLSASRRGAVGRVRARGGNQGLPADVMSIVNDLVDELEQRDSRSK</sequence>
<gene>
    <name evidence="3" type="ORF">GCM10009680_56340</name>
</gene>
<dbReference type="PROSITE" id="PS50943">
    <property type="entry name" value="HTH_CROC1"/>
    <property type="match status" value="1"/>
</dbReference>
<protein>
    <recommendedName>
        <fullName evidence="2">HTH cro/C1-type domain-containing protein</fullName>
    </recommendedName>
</protein>
<dbReference type="SMART" id="SM00530">
    <property type="entry name" value="HTH_XRE"/>
    <property type="match status" value="2"/>
</dbReference>
<organism evidence="3 4">
    <name type="scientific">Streptomyces yatensis</name>
    <dbReference type="NCBI Taxonomy" id="155177"/>
    <lineage>
        <taxon>Bacteria</taxon>
        <taxon>Bacillati</taxon>
        <taxon>Actinomycetota</taxon>
        <taxon>Actinomycetes</taxon>
        <taxon>Kitasatosporales</taxon>
        <taxon>Streptomycetaceae</taxon>
        <taxon>Streptomyces</taxon>
        <taxon>Streptomyces violaceusniger group</taxon>
    </lineage>
</organism>
<dbReference type="SUPFAM" id="SSF47413">
    <property type="entry name" value="lambda repressor-like DNA-binding domains"/>
    <property type="match status" value="1"/>
</dbReference>
<evidence type="ECO:0000313" key="4">
    <source>
        <dbReference type="Proteomes" id="UP001499947"/>
    </source>
</evidence>
<dbReference type="InterPro" id="IPR001387">
    <property type="entry name" value="Cro/C1-type_HTH"/>
</dbReference>
<feature type="domain" description="HTH cro/C1-type" evidence="2">
    <location>
        <begin position="11"/>
        <end position="66"/>
    </location>
</feature>
<reference evidence="3 4" key="1">
    <citation type="journal article" date="2019" name="Int. J. Syst. Evol. Microbiol.">
        <title>The Global Catalogue of Microorganisms (GCM) 10K type strain sequencing project: providing services to taxonomists for standard genome sequencing and annotation.</title>
        <authorList>
            <consortium name="The Broad Institute Genomics Platform"/>
            <consortium name="The Broad Institute Genome Sequencing Center for Infectious Disease"/>
            <person name="Wu L."/>
            <person name="Ma J."/>
        </authorList>
    </citation>
    <scope>NUCLEOTIDE SEQUENCE [LARGE SCALE GENOMIC DNA]</scope>
    <source>
        <strain evidence="3 4">JCM 13244</strain>
    </source>
</reference>